<sequence length="82" mass="9608">MKLDWYLTSSHDNEKCVETCRLTNRGSSWRIAEMVGDPAIVHRLVLHIHKRSCKTWRNKQPFSAWPSRSVNNINVAEWTRTG</sequence>
<dbReference type="EMBL" id="JACXVP010000011">
    <property type="protein sequence ID" value="KAG5577395.1"/>
    <property type="molecule type" value="Genomic_DNA"/>
</dbReference>
<evidence type="ECO:0000313" key="2">
    <source>
        <dbReference type="Proteomes" id="UP000824120"/>
    </source>
</evidence>
<organism evidence="1 2">
    <name type="scientific">Solanum commersonii</name>
    <name type="common">Commerson's wild potato</name>
    <name type="synonym">Commerson's nightshade</name>
    <dbReference type="NCBI Taxonomy" id="4109"/>
    <lineage>
        <taxon>Eukaryota</taxon>
        <taxon>Viridiplantae</taxon>
        <taxon>Streptophyta</taxon>
        <taxon>Embryophyta</taxon>
        <taxon>Tracheophyta</taxon>
        <taxon>Spermatophyta</taxon>
        <taxon>Magnoliopsida</taxon>
        <taxon>eudicotyledons</taxon>
        <taxon>Gunneridae</taxon>
        <taxon>Pentapetalae</taxon>
        <taxon>asterids</taxon>
        <taxon>lamiids</taxon>
        <taxon>Solanales</taxon>
        <taxon>Solanaceae</taxon>
        <taxon>Solanoideae</taxon>
        <taxon>Solaneae</taxon>
        <taxon>Solanum</taxon>
    </lineage>
</organism>
<proteinExistence type="predicted"/>
<dbReference type="AlphaFoldDB" id="A0A9J5WN56"/>
<accession>A0A9J5WN56</accession>
<comment type="caution">
    <text evidence="1">The sequence shown here is derived from an EMBL/GenBank/DDBJ whole genome shotgun (WGS) entry which is preliminary data.</text>
</comment>
<gene>
    <name evidence="1" type="ORF">H5410_057529</name>
</gene>
<name>A0A9J5WN56_SOLCO</name>
<dbReference type="Proteomes" id="UP000824120">
    <property type="component" value="Chromosome 11"/>
</dbReference>
<feature type="non-terminal residue" evidence="1">
    <location>
        <position position="82"/>
    </location>
</feature>
<keyword evidence="2" id="KW-1185">Reference proteome</keyword>
<protein>
    <submittedName>
        <fullName evidence="1">Uncharacterized protein</fullName>
    </submittedName>
</protein>
<evidence type="ECO:0000313" key="1">
    <source>
        <dbReference type="EMBL" id="KAG5577395.1"/>
    </source>
</evidence>
<reference evidence="1 2" key="1">
    <citation type="submission" date="2020-09" db="EMBL/GenBank/DDBJ databases">
        <title>De no assembly of potato wild relative species, Solanum commersonii.</title>
        <authorList>
            <person name="Cho K."/>
        </authorList>
    </citation>
    <scope>NUCLEOTIDE SEQUENCE [LARGE SCALE GENOMIC DNA]</scope>
    <source>
        <strain evidence="1">LZ3.2</strain>
        <tissue evidence="1">Leaf</tissue>
    </source>
</reference>